<dbReference type="SUPFAM" id="SSF69318">
    <property type="entry name" value="Integrin alpha N-terminal domain"/>
    <property type="match status" value="1"/>
</dbReference>
<keyword evidence="1 2" id="KW-0732">Signal</keyword>
<name>H5URU3_9MICO</name>
<dbReference type="InterPro" id="IPR013693">
    <property type="entry name" value="SpoIID/LytB_N"/>
</dbReference>
<evidence type="ECO:0000259" key="3">
    <source>
        <dbReference type="Pfam" id="PF08486"/>
    </source>
</evidence>
<dbReference type="NCBIfam" id="TIGR02669">
    <property type="entry name" value="SpoIID_LytB"/>
    <property type="match status" value="1"/>
</dbReference>
<dbReference type="STRING" id="1089455.MOPEL_073_00920"/>
<dbReference type="GO" id="GO:0030435">
    <property type="term" value="P:sporulation resulting in formation of a cellular spore"/>
    <property type="evidence" value="ECO:0007669"/>
    <property type="project" value="InterPro"/>
</dbReference>
<dbReference type="InterPro" id="IPR013486">
    <property type="entry name" value="SpoIID/LytB"/>
</dbReference>
<dbReference type="AlphaFoldDB" id="H5URU3"/>
<organism evidence="4 5">
    <name type="scientific">Mobilicoccus pelagius NBRC 104925</name>
    <dbReference type="NCBI Taxonomy" id="1089455"/>
    <lineage>
        <taxon>Bacteria</taxon>
        <taxon>Bacillati</taxon>
        <taxon>Actinomycetota</taxon>
        <taxon>Actinomycetes</taxon>
        <taxon>Micrococcales</taxon>
        <taxon>Dermatophilaceae</taxon>
        <taxon>Mobilicoccus</taxon>
    </lineage>
</organism>
<keyword evidence="5" id="KW-1185">Reference proteome</keyword>
<gene>
    <name evidence="4" type="ORF">MOPEL_073_00920</name>
</gene>
<evidence type="ECO:0000256" key="2">
    <source>
        <dbReference type="SAM" id="SignalP"/>
    </source>
</evidence>
<dbReference type="InterPro" id="IPR028994">
    <property type="entry name" value="Integrin_alpha_N"/>
</dbReference>
<proteinExistence type="predicted"/>
<feature type="chain" id="PRO_5003599843" description="Sporulation stage II protein D amidase enhancer LytB N-terminal domain-containing protein" evidence="2">
    <location>
        <begin position="32"/>
        <end position="573"/>
    </location>
</feature>
<evidence type="ECO:0000313" key="5">
    <source>
        <dbReference type="Proteomes" id="UP000004367"/>
    </source>
</evidence>
<feature type="signal peptide" evidence="2">
    <location>
        <begin position="1"/>
        <end position="31"/>
    </location>
</feature>
<dbReference type="RefSeq" id="WP_009482349.1">
    <property type="nucleotide sequence ID" value="NZ_BAFE01000052.1"/>
</dbReference>
<dbReference type="Proteomes" id="UP000004367">
    <property type="component" value="Unassembled WGS sequence"/>
</dbReference>
<protein>
    <recommendedName>
        <fullName evidence="3">Sporulation stage II protein D amidase enhancer LytB N-terminal domain-containing protein</fullName>
    </recommendedName>
</protein>
<dbReference type="InterPro" id="IPR013517">
    <property type="entry name" value="FG-GAP"/>
</dbReference>
<evidence type="ECO:0000313" key="4">
    <source>
        <dbReference type="EMBL" id="GAB48451.1"/>
    </source>
</evidence>
<dbReference type="Pfam" id="PF08486">
    <property type="entry name" value="SpoIID"/>
    <property type="match status" value="1"/>
</dbReference>
<dbReference type="EMBL" id="BAFE01000052">
    <property type="protein sequence ID" value="GAB48451.1"/>
    <property type="molecule type" value="Genomic_DNA"/>
</dbReference>
<dbReference type="eggNOG" id="COG2385">
    <property type="taxonomic scope" value="Bacteria"/>
</dbReference>
<dbReference type="Pfam" id="PF13517">
    <property type="entry name" value="FG-GAP_3"/>
    <property type="match status" value="1"/>
</dbReference>
<reference evidence="4 5" key="1">
    <citation type="submission" date="2012-02" db="EMBL/GenBank/DDBJ databases">
        <title>Whole genome shotgun sequence of Mobilicoccus pelagius NBRC 104925.</title>
        <authorList>
            <person name="Yoshida Y."/>
            <person name="Hosoyama A."/>
            <person name="Tsuchikane K."/>
            <person name="Katsumata H."/>
            <person name="Yamazaki S."/>
            <person name="Fujita N."/>
        </authorList>
    </citation>
    <scope>NUCLEOTIDE SEQUENCE [LARGE SCALE GENOMIC DNA]</scope>
    <source>
        <strain evidence="4 5">NBRC 104925</strain>
    </source>
</reference>
<accession>H5URU3</accession>
<dbReference type="OrthoDB" id="9773852at2"/>
<comment type="caution">
    <text evidence="4">The sequence shown here is derived from an EMBL/GenBank/DDBJ whole genome shotgun (WGS) entry which is preliminary data.</text>
</comment>
<feature type="domain" description="Sporulation stage II protein D amidase enhancer LytB N-terminal" evidence="3">
    <location>
        <begin position="195"/>
        <end position="294"/>
    </location>
</feature>
<evidence type="ECO:0000256" key="1">
    <source>
        <dbReference type="ARBA" id="ARBA00022729"/>
    </source>
</evidence>
<sequence>MSTPAARLARRSSAPALALALLATGAPAASADPVVTPGNGDLVVDGRGFGHGRGMSQWGAYGAADAGLAWPGILDFYYPGARRASQPDSEMRVWISRDGDGVTELPARPGLRATVGRRTIGLPADAGHTAWRAFRSGDTVVLQYRDAHGTWRAQPIARTASVVFSSPTDTIGVTMPGGRVEEFPGRVMALTEGGRTVTVVATSTERYLRGVVPNEMPASWHPQAVAAQSVAARTYASSYRAQRRRAGSVWDICDTVRCQVYRGTATATTSGAGRVVLDDARATAAIALTSGTVLETPGGNFLHAEFSASNGGHTVDGGAFAQVAKPDPYDARMKNPSWAWNRSIPAATFAKAFGLGRLTSAQVVARDGRGPWGGRVTSLRLTGTTRTVDVSGDRMRQVLGLRSSLFTVTAAGGGTAPSGSVVAGPRPSGGSVAVVAEWTGDRTPDRLRVSNGRLVMERGLGRGRYARATVVPGSPRTLTRVVGVGDVDHDRRADVVAVDDRDRLVVLRGNGSARVVKTVTLGPGWGAFTRLEVRDVTKDHHADVVATTSNGRRVVYAGTSTARVVRVGTSAGR</sequence>